<gene>
    <name evidence="1" type="ORF">SCF082_LOCUS7265</name>
</gene>
<protein>
    <submittedName>
        <fullName evidence="1">Uncharacterized protein</fullName>
    </submittedName>
</protein>
<dbReference type="Proteomes" id="UP001642464">
    <property type="component" value="Unassembled WGS sequence"/>
</dbReference>
<accession>A0ABP0II30</accession>
<dbReference type="EMBL" id="CAXAMM010004054">
    <property type="protein sequence ID" value="CAK9002252.1"/>
    <property type="molecule type" value="Genomic_DNA"/>
</dbReference>
<comment type="caution">
    <text evidence="1">The sequence shown here is derived from an EMBL/GenBank/DDBJ whole genome shotgun (WGS) entry which is preliminary data.</text>
</comment>
<proteinExistence type="predicted"/>
<name>A0ABP0II30_9DINO</name>
<organism evidence="1 2">
    <name type="scientific">Durusdinium trenchii</name>
    <dbReference type="NCBI Taxonomy" id="1381693"/>
    <lineage>
        <taxon>Eukaryota</taxon>
        <taxon>Sar</taxon>
        <taxon>Alveolata</taxon>
        <taxon>Dinophyceae</taxon>
        <taxon>Suessiales</taxon>
        <taxon>Symbiodiniaceae</taxon>
        <taxon>Durusdinium</taxon>
    </lineage>
</organism>
<evidence type="ECO:0000313" key="1">
    <source>
        <dbReference type="EMBL" id="CAK9002252.1"/>
    </source>
</evidence>
<keyword evidence="2" id="KW-1185">Reference proteome</keyword>
<evidence type="ECO:0000313" key="2">
    <source>
        <dbReference type="Proteomes" id="UP001642464"/>
    </source>
</evidence>
<feature type="non-terminal residue" evidence="1">
    <location>
        <position position="1"/>
    </location>
</feature>
<sequence length="125" mass="13781">EISLSHFHIPRSKFLRNALHSLSCACSFALAYLKAQPLAVAHPLLQLQGGDTFKQIGNAFQVKGELANVDDLKKAVEKEMKLSIAAPLIDVFSQQDGSWIREEKMSASLRDTDETDCYGFTLPSA</sequence>
<reference evidence="1 2" key="1">
    <citation type="submission" date="2024-02" db="EMBL/GenBank/DDBJ databases">
        <authorList>
            <person name="Chen Y."/>
            <person name="Shah S."/>
            <person name="Dougan E. K."/>
            <person name="Thang M."/>
            <person name="Chan C."/>
        </authorList>
    </citation>
    <scope>NUCLEOTIDE SEQUENCE [LARGE SCALE GENOMIC DNA]</scope>
</reference>